<dbReference type="Pfam" id="PF06186">
    <property type="entry name" value="DUF992"/>
    <property type="match status" value="1"/>
</dbReference>
<dbReference type="KEGG" id="azc:AZC_3133"/>
<dbReference type="EMBL" id="AP009384">
    <property type="protein sequence ID" value="BAF89131.1"/>
    <property type="molecule type" value="Genomic_DNA"/>
</dbReference>
<dbReference type="HOGENOM" id="CLU_109378_1_1_5"/>
<dbReference type="Proteomes" id="UP000000270">
    <property type="component" value="Chromosome"/>
</dbReference>
<keyword evidence="1" id="KW-0732">Signal</keyword>
<dbReference type="eggNOG" id="ENOG5032SJ7">
    <property type="taxonomic scope" value="Bacteria"/>
</dbReference>
<reference evidence="2 3" key="1">
    <citation type="journal article" date="2007" name="Appl. Environ. Microbiol.">
        <title>Rhizobial factors required for stem nodule maturation and maintenance in Sesbania rostrata-Azorhizobium caulinodans ORS571 symbiosis.</title>
        <authorList>
            <person name="Suzuki S."/>
            <person name="Aono T."/>
            <person name="Lee KB."/>
            <person name="Suzuki T."/>
            <person name="Liu CT."/>
            <person name="Miwa H."/>
            <person name="Wakao S."/>
            <person name="Iki T."/>
            <person name="Oyaizu H."/>
        </authorList>
    </citation>
    <scope>NUCLEOTIDE SEQUENCE [LARGE SCALE GENOMIC DNA]</scope>
    <source>
        <strain evidence="3">ATCC 43989 / DSM 5975 / JCM 20966 / LMG 6465 / NBRC 14845 / NCIMB 13405 / ORS 571</strain>
    </source>
</reference>
<reference evidence="2 3" key="5">
    <citation type="journal article" date="2010" name="Appl. Environ. Microbiol.">
        <title>phrR-like gene praR of Azorhizobium caulinodans ORS571 is essential for symbiosis with Sesbania rostrata and is involved in expression of reb genes.</title>
        <authorList>
            <person name="Akiba N."/>
            <person name="Aono T."/>
            <person name="Toyazaki H."/>
            <person name="Sato S."/>
            <person name="Oyaizu H."/>
        </authorList>
    </citation>
    <scope>NUCLEOTIDE SEQUENCE [LARGE SCALE GENOMIC DNA]</scope>
    <source>
        <strain evidence="3">ATCC 43989 / DSM 5975 / JCM 20966 / LMG 6465 / NBRC 14845 / NCIMB 13405 / ORS 571</strain>
    </source>
</reference>
<gene>
    <name evidence="2" type="ordered locus">AZC_3133</name>
</gene>
<dbReference type="RefSeq" id="WP_012171657.1">
    <property type="nucleotide sequence ID" value="NC_009937.1"/>
</dbReference>
<name>A8IBX8_AZOC5</name>
<keyword evidence="3" id="KW-1185">Reference proteome</keyword>
<reference evidence="2 3" key="3">
    <citation type="journal article" date="2008" name="BMC Genomics">
        <title>The genome of the versatile nitrogen fixer Azorhizobium caulinodans ORS571.</title>
        <authorList>
            <person name="Lee KB."/>
            <person name="Backer P.D."/>
            <person name="Aono T."/>
            <person name="Liu CT."/>
            <person name="Suzuki S."/>
            <person name="Suzuki T."/>
            <person name="Kaneko T."/>
            <person name="Yamada M."/>
            <person name="Tabata S."/>
            <person name="Kupfer D.M."/>
            <person name="Najar F.Z."/>
            <person name="Wiley G.B."/>
            <person name="Roe B."/>
            <person name="Binnewies T.T."/>
            <person name="Ussery D.W."/>
            <person name="D'Haeze W."/>
            <person name="Herder J.D."/>
            <person name="Gevers D."/>
            <person name="Vereecke D."/>
            <person name="Holsters M."/>
            <person name="Oyaizu H."/>
        </authorList>
    </citation>
    <scope>NUCLEOTIDE SEQUENCE [LARGE SCALE GENOMIC DNA]</scope>
    <source>
        <strain evidence="3">ATCC 43989 / DSM 5975 / JCM 20966 / LMG 6465 / NBRC 14845 / NCIMB 13405 / ORS 571</strain>
    </source>
</reference>
<evidence type="ECO:0008006" key="4">
    <source>
        <dbReference type="Google" id="ProtNLM"/>
    </source>
</evidence>
<evidence type="ECO:0000313" key="2">
    <source>
        <dbReference type="EMBL" id="BAF89131.1"/>
    </source>
</evidence>
<feature type="chain" id="PRO_5002724303" description="DUF992 domain-containing protein" evidence="1">
    <location>
        <begin position="22"/>
        <end position="160"/>
    </location>
</feature>
<dbReference type="AlphaFoldDB" id="A8IBX8"/>
<sequence>MKTVFKAGIAAALACAGIAFAAPASAANIQVGTLVCTVAPNVSFVIGSVRQLDCNFRPSVRGAKAGKYAGTVRRFGLDVGISGQQTLVWGVLAPTRRVSPGDLAGTYVGATANAAVGLGVGANALVGGSRNSFTLQPVSVEGGTGLNVGLTVSDLTLTAR</sequence>
<reference evidence="2 3" key="6">
    <citation type="journal article" date="2011" name="Appl. Environ. Microbiol.">
        <title>Involvement of the azorhizobial chromosome partition gene (parA) in the onset of bacteroid differentiation during Sesbania rostrata stem nodule development.</title>
        <authorList>
            <person name="Liu CT."/>
            <person name="Lee KB."/>
            <person name="Wang YS."/>
            <person name="Peng MH."/>
            <person name="Lee KT."/>
            <person name="Suzuki S."/>
            <person name="Suzuki T."/>
            <person name="Oyaizu H."/>
        </authorList>
    </citation>
    <scope>NUCLEOTIDE SEQUENCE [LARGE SCALE GENOMIC DNA]</scope>
    <source>
        <strain evidence="3">ATCC 43989 / DSM 5975 / JCM 20966 / LMG 6465 / NBRC 14845 / NCIMB 13405 / ORS 571</strain>
    </source>
</reference>
<organism evidence="2 3">
    <name type="scientific">Azorhizobium caulinodans (strain ATCC 43989 / DSM 5975 / JCM 20966 / LMG 6465 / NBRC 14845 / NCIMB 13405 / ORS 571)</name>
    <dbReference type="NCBI Taxonomy" id="438753"/>
    <lineage>
        <taxon>Bacteria</taxon>
        <taxon>Pseudomonadati</taxon>
        <taxon>Pseudomonadota</taxon>
        <taxon>Alphaproteobacteria</taxon>
        <taxon>Hyphomicrobiales</taxon>
        <taxon>Xanthobacteraceae</taxon>
        <taxon>Azorhizobium</taxon>
    </lineage>
</organism>
<reference evidence="3" key="2">
    <citation type="submission" date="2007-04" db="EMBL/GenBank/DDBJ databases">
        <title>Complete genome sequence of the nitrogen-fixing bacterium Azorhizobium caulinodans ORS571.</title>
        <authorList>
            <person name="Lee K.B."/>
            <person name="Backer P.D."/>
            <person name="Aono T."/>
            <person name="Liu C.T."/>
            <person name="Suzuki S."/>
            <person name="Suzuki T."/>
            <person name="Kaneko T."/>
            <person name="Yamada M."/>
            <person name="Tabata S."/>
            <person name="Kupfer D.M."/>
            <person name="Najar F.Z."/>
            <person name="Wiley G.B."/>
            <person name="Roe B."/>
            <person name="Binnewies T."/>
            <person name="Ussery D."/>
            <person name="Vereecke D."/>
            <person name="Gevers D."/>
            <person name="Holsters M."/>
            <person name="Oyaizu H."/>
        </authorList>
    </citation>
    <scope>NUCLEOTIDE SEQUENCE [LARGE SCALE GENOMIC DNA]</scope>
    <source>
        <strain evidence="3">ATCC 43989 / DSM 5975 / JCM 20966 / LMG 6465 / NBRC 14845 / NCIMB 13405 / ORS 571</strain>
    </source>
</reference>
<dbReference type="STRING" id="438753.AZC_3133"/>
<evidence type="ECO:0000313" key="3">
    <source>
        <dbReference type="Proteomes" id="UP000000270"/>
    </source>
</evidence>
<protein>
    <recommendedName>
        <fullName evidence="4">DUF992 domain-containing protein</fullName>
    </recommendedName>
</protein>
<dbReference type="InterPro" id="IPR009333">
    <property type="entry name" value="DUF992"/>
</dbReference>
<evidence type="ECO:0000256" key="1">
    <source>
        <dbReference type="SAM" id="SignalP"/>
    </source>
</evidence>
<feature type="signal peptide" evidence="1">
    <location>
        <begin position="1"/>
        <end position="21"/>
    </location>
</feature>
<accession>A8IBX8</accession>
<proteinExistence type="predicted"/>
<reference evidence="2 3" key="4">
    <citation type="journal article" date="2009" name="Appl. Environ. Microbiol.">
        <title>Comparative genome-wide transcriptional profiling of Azorhizobium caulinodans ORS571 grown under free-living and symbiotic conditions.</title>
        <authorList>
            <person name="Tsukada S."/>
            <person name="Aono T."/>
            <person name="Akiba N."/>
            <person name="Lee KB."/>
            <person name="Liu CT."/>
            <person name="Toyazaki H."/>
            <person name="Oyaizu H."/>
        </authorList>
    </citation>
    <scope>NUCLEOTIDE SEQUENCE [LARGE SCALE GENOMIC DNA]</scope>
    <source>
        <strain evidence="3">ATCC 43989 / DSM 5975 / JCM 20966 / LMG 6465 / NBRC 14845 / NCIMB 13405 / ORS 571</strain>
    </source>
</reference>